<dbReference type="RefSeq" id="WP_228615017.1">
    <property type="nucleotide sequence ID" value="NZ_QEFP02000001.1"/>
</dbReference>
<reference evidence="1" key="3">
    <citation type="submission" date="2017-05" db="EMBL/GenBank/DDBJ databases">
        <authorList>
            <person name="Munson-Mcgee J.H."/>
        </authorList>
    </citation>
    <scope>NUCLEOTIDE SEQUENCE</scope>
    <source>
        <strain evidence="1">SCGC AB-777_F03</strain>
    </source>
</reference>
<sequence>MAKYLILLTKDDKNTLEMALEFSKILKMSGAEDVKICFILAGIRALNKENEEFNLIISKHLGDMKNLNINIYACEKCMVRFNIPEEKLIYKDKIFSYEEMNRLVDKGYAIITF</sequence>
<reference evidence="1" key="4">
    <citation type="submission" date="2021-11" db="EMBL/GenBank/DDBJ databases">
        <authorList>
            <person name="Munson-Mcgee J."/>
            <person name="Field E."/>
            <person name="Bateson M."/>
            <person name="Rooney C."/>
            <person name="Stepanauskas R."/>
            <person name="Young M."/>
        </authorList>
    </citation>
    <scope>NUCLEOTIDE SEQUENCE</scope>
    <source>
        <strain evidence="1">SCGC AB-777_F03</strain>
    </source>
</reference>
<evidence type="ECO:0000313" key="2">
    <source>
        <dbReference type="EMBL" id="PVU68468.1"/>
    </source>
</evidence>
<dbReference type="Pfam" id="PF02635">
    <property type="entry name" value="DsrE"/>
    <property type="match status" value="1"/>
</dbReference>
<dbReference type="InterPro" id="IPR027396">
    <property type="entry name" value="DsrEFH-like"/>
</dbReference>
<dbReference type="SUPFAM" id="SSF75169">
    <property type="entry name" value="DsrEFH-like"/>
    <property type="match status" value="1"/>
</dbReference>
<evidence type="ECO:0000313" key="1">
    <source>
        <dbReference type="EMBL" id="MCC5446799.1"/>
    </source>
</evidence>
<dbReference type="EMBL" id="QEFP02000001">
    <property type="protein sequence ID" value="MCC5446799.1"/>
    <property type="molecule type" value="Genomic_DNA"/>
</dbReference>
<dbReference type="EMBL" id="QEFP01000010">
    <property type="protein sequence ID" value="PVU68468.1"/>
    <property type="molecule type" value="Genomic_DNA"/>
</dbReference>
<reference evidence="2" key="1">
    <citation type="journal article" date="2015" name="Appl. Environ. Microbiol.">
        <title>Nanoarchaeota, Their Sulfolobales Host, and Nanoarchaeota Virus Distribution across Yellowstone National Park Hot Springs.</title>
        <authorList>
            <person name="Munson-McGee J.H."/>
            <person name="Field E.K."/>
            <person name="Bateson M."/>
            <person name="Rooney C."/>
            <person name="Stepanauskas R."/>
            <person name="Young M.J."/>
        </authorList>
    </citation>
    <scope>NUCLEOTIDE SEQUENCE [LARGE SCALE GENOMIC DNA]</scope>
    <source>
        <strain evidence="2">SCGC AB-777_F03</strain>
    </source>
</reference>
<dbReference type="Proteomes" id="UP000245509">
    <property type="component" value="Unassembled WGS sequence"/>
</dbReference>
<dbReference type="Gene3D" id="3.40.1260.10">
    <property type="entry name" value="DsrEFH-like"/>
    <property type="match status" value="1"/>
</dbReference>
<proteinExistence type="predicted"/>
<dbReference type="InterPro" id="IPR003787">
    <property type="entry name" value="Sulphur_relay_DsrE/F-like"/>
</dbReference>
<accession>A0A2T9WKW5</accession>
<organism evidence="2">
    <name type="scientific">Nanobsidianus stetteri</name>
    <dbReference type="NCBI Taxonomy" id="1294122"/>
    <lineage>
        <taxon>Archaea</taxon>
        <taxon>Nanobdellota</taxon>
        <taxon>Candidatus Nanoarchaeia</taxon>
        <taxon>Nanoarchaeales</taxon>
        <taxon>Nanopusillaceae</taxon>
        <taxon>Candidatus Nanobsidianus</taxon>
    </lineage>
</organism>
<gene>
    <name evidence="1" type="ORF">DDW03_000035</name>
    <name evidence="2" type="ORF">DDW03_02225</name>
</gene>
<protein>
    <submittedName>
        <fullName evidence="1">DsrE family protein</fullName>
    </submittedName>
</protein>
<name>A0A2T9WKW5_NANST</name>
<reference evidence="2" key="2">
    <citation type="submission" date="2017-05" db="EMBL/GenBank/DDBJ databases">
        <authorList>
            <person name="Song R."/>
            <person name="Chenine A.L."/>
            <person name="Ruprecht R.M."/>
        </authorList>
    </citation>
    <scope>NUCLEOTIDE SEQUENCE</scope>
    <source>
        <strain evidence="2">SCGC AB-777_F03</strain>
    </source>
</reference>
<comment type="caution">
    <text evidence="2">The sequence shown here is derived from an EMBL/GenBank/DDBJ whole genome shotgun (WGS) entry which is preliminary data.</text>
</comment>
<dbReference type="AlphaFoldDB" id="A0A2T9WKW5"/>